<sequence length="61" mass="7380">MKNNLINRLLLDKNRTKIGNHKQINSLHYFKNGKSSCLPNILYRFIKNFKSLLRCYQFSYK</sequence>
<dbReference type="AlphaFoldDB" id="A0A397SC86"/>
<protein>
    <submittedName>
        <fullName evidence="1">Uncharacterized protein</fullName>
    </submittedName>
</protein>
<proteinExistence type="predicted"/>
<comment type="caution">
    <text evidence="1">The sequence shown here is derived from an EMBL/GenBank/DDBJ whole genome shotgun (WGS) entry which is preliminary data.</text>
</comment>
<gene>
    <name evidence="1" type="ORF">C1645_785284</name>
</gene>
<evidence type="ECO:0000313" key="1">
    <source>
        <dbReference type="EMBL" id="RIA83900.1"/>
    </source>
</evidence>
<name>A0A397SC86_9GLOM</name>
<dbReference type="Proteomes" id="UP000265703">
    <property type="component" value="Unassembled WGS sequence"/>
</dbReference>
<reference evidence="1 2" key="1">
    <citation type="submission" date="2018-06" db="EMBL/GenBank/DDBJ databases">
        <title>Comparative genomics reveals the genomic features of Rhizophagus irregularis, R. cerebriforme, R. diaphanum and Gigaspora rosea, and their symbiotic lifestyle signature.</title>
        <authorList>
            <person name="Morin E."/>
            <person name="San Clemente H."/>
            <person name="Chen E.C.H."/>
            <person name="De La Providencia I."/>
            <person name="Hainaut M."/>
            <person name="Kuo A."/>
            <person name="Kohler A."/>
            <person name="Murat C."/>
            <person name="Tang N."/>
            <person name="Roy S."/>
            <person name="Loubradou J."/>
            <person name="Henrissat B."/>
            <person name="Grigoriev I.V."/>
            <person name="Corradi N."/>
            <person name="Roux C."/>
            <person name="Martin F.M."/>
        </authorList>
    </citation>
    <scope>NUCLEOTIDE SEQUENCE [LARGE SCALE GENOMIC DNA]</scope>
    <source>
        <strain evidence="1 2">DAOM 227022</strain>
    </source>
</reference>
<keyword evidence="2" id="KW-1185">Reference proteome</keyword>
<dbReference type="EMBL" id="QKYT01000535">
    <property type="protein sequence ID" value="RIA83900.1"/>
    <property type="molecule type" value="Genomic_DNA"/>
</dbReference>
<evidence type="ECO:0000313" key="2">
    <source>
        <dbReference type="Proteomes" id="UP000265703"/>
    </source>
</evidence>
<organism evidence="1 2">
    <name type="scientific">Glomus cerebriforme</name>
    <dbReference type="NCBI Taxonomy" id="658196"/>
    <lineage>
        <taxon>Eukaryota</taxon>
        <taxon>Fungi</taxon>
        <taxon>Fungi incertae sedis</taxon>
        <taxon>Mucoromycota</taxon>
        <taxon>Glomeromycotina</taxon>
        <taxon>Glomeromycetes</taxon>
        <taxon>Glomerales</taxon>
        <taxon>Glomeraceae</taxon>
        <taxon>Glomus</taxon>
    </lineage>
</organism>
<accession>A0A397SC86</accession>